<dbReference type="PANTHER" id="PTHR38111:SF2">
    <property type="entry name" value="FINGER DOMAIN PROTEIN, PUTATIVE (AFU_ORTHOLOGUE AFUA_1G01560)-RELATED"/>
    <property type="match status" value="1"/>
</dbReference>
<dbReference type="Gene3D" id="4.10.240.10">
    <property type="entry name" value="Zn(2)-C6 fungal-type DNA-binding domain"/>
    <property type="match status" value="1"/>
</dbReference>
<dbReference type="Proteomes" id="UP000799779">
    <property type="component" value="Unassembled WGS sequence"/>
</dbReference>
<accession>A0A6A5WNZ7</accession>
<dbReference type="GO" id="GO:0000981">
    <property type="term" value="F:DNA-binding transcription factor activity, RNA polymerase II-specific"/>
    <property type="evidence" value="ECO:0007669"/>
    <property type="project" value="InterPro"/>
</dbReference>
<dbReference type="SUPFAM" id="SSF57701">
    <property type="entry name" value="Zn2/Cys6 DNA-binding domain"/>
    <property type="match status" value="1"/>
</dbReference>
<dbReference type="InterPro" id="IPR053178">
    <property type="entry name" value="Osmoadaptation_assoc"/>
</dbReference>
<dbReference type="InterPro" id="IPR021858">
    <property type="entry name" value="Fun_TF"/>
</dbReference>
<dbReference type="PROSITE" id="PS00463">
    <property type="entry name" value="ZN2_CY6_FUNGAL_1"/>
    <property type="match status" value="1"/>
</dbReference>
<evidence type="ECO:0000259" key="3">
    <source>
        <dbReference type="PROSITE" id="PS50048"/>
    </source>
</evidence>
<dbReference type="OrthoDB" id="5126878at2759"/>
<reference evidence="4" key="1">
    <citation type="journal article" date="2020" name="Stud. Mycol.">
        <title>101 Dothideomycetes genomes: a test case for predicting lifestyles and emergence of pathogens.</title>
        <authorList>
            <person name="Haridas S."/>
            <person name="Albert R."/>
            <person name="Binder M."/>
            <person name="Bloem J."/>
            <person name="Labutti K."/>
            <person name="Salamov A."/>
            <person name="Andreopoulos B."/>
            <person name="Baker S."/>
            <person name="Barry K."/>
            <person name="Bills G."/>
            <person name="Bluhm B."/>
            <person name="Cannon C."/>
            <person name="Castanera R."/>
            <person name="Culley D."/>
            <person name="Daum C."/>
            <person name="Ezra D."/>
            <person name="Gonzalez J."/>
            <person name="Henrissat B."/>
            <person name="Kuo A."/>
            <person name="Liang C."/>
            <person name="Lipzen A."/>
            <person name="Lutzoni F."/>
            <person name="Magnuson J."/>
            <person name="Mondo S."/>
            <person name="Nolan M."/>
            <person name="Ohm R."/>
            <person name="Pangilinan J."/>
            <person name="Park H.-J."/>
            <person name="Ramirez L."/>
            <person name="Alfaro M."/>
            <person name="Sun H."/>
            <person name="Tritt A."/>
            <person name="Yoshinaga Y."/>
            <person name="Zwiers L.-H."/>
            <person name="Turgeon B."/>
            <person name="Goodwin S."/>
            <person name="Spatafora J."/>
            <person name="Crous P."/>
            <person name="Grigoriev I."/>
        </authorList>
    </citation>
    <scope>NUCLEOTIDE SEQUENCE</scope>
    <source>
        <strain evidence="4">CBS 123094</strain>
    </source>
</reference>
<dbReference type="PROSITE" id="PS50048">
    <property type="entry name" value="ZN2_CY6_FUNGAL_2"/>
    <property type="match status" value="1"/>
</dbReference>
<evidence type="ECO:0000256" key="2">
    <source>
        <dbReference type="SAM" id="MobiDB-lite"/>
    </source>
</evidence>
<gene>
    <name evidence="4" type="ORF">P154DRAFT_78937</name>
</gene>
<dbReference type="Pfam" id="PF00172">
    <property type="entry name" value="Zn_clus"/>
    <property type="match status" value="1"/>
</dbReference>
<dbReference type="SMART" id="SM00066">
    <property type="entry name" value="GAL4"/>
    <property type="match status" value="1"/>
</dbReference>
<name>A0A6A5WNZ7_9PLEO</name>
<dbReference type="CDD" id="cd00067">
    <property type="entry name" value="GAL4"/>
    <property type="match status" value="1"/>
</dbReference>
<dbReference type="AlphaFoldDB" id="A0A6A5WNZ7"/>
<proteinExistence type="predicted"/>
<evidence type="ECO:0000256" key="1">
    <source>
        <dbReference type="ARBA" id="ARBA00023242"/>
    </source>
</evidence>
<protein>
    <recommendedName>
        <fullName evidence="3">Zn(2)-C6 fungal-type domain-containing protein</fullName>
    </recommendedName>
</protein>
<dbReference type="InterPro" id="IPR036864">
    <property type="entry name" value="Zn2-C6_fun-type_DNA-bd_sf"/>
</dbReference>
<dbReference type="InterPro" id="IPR001138">
    <property type="entry name" value="Zn2Cys6_DnaBD"/>
</dbReference>
<keyword evidence="1" id="KW-0539">Nucleus</keyword>
<dbReference type="PANTHER" id="PTHR38111">
    <property type="entry name" value="ZN(2)-C6 FUNGAL-TYPE DOMAIN-CONTAINING PROTEIN-RELATED"/>
    <property type="match status" value="1"/>
</dbReference>
<keyword evidence="5" id="KW-1185">Reference proteome</keyword>
<evidence type="ECO:0000313" key="5">
    <source>
        <dbReference type="Proteomes" id="UP000799779"/>
    </source>
</evidence>
<dbReference type="GO" id="GO:0008270">
    <property type="term" value="F:zinc ion binding"/>
    <property type="evidence" value="ECO:0007669"/>
    <property type="project" value="InterPro"/>
</dbReference>
<dbReference type="EMBL" id="ML977571">
    <property type="protein sequence ID" value="KAF2003603.1"/>
    <property type="molecule type" value="Genomic_DNA"/>
</dbReference>
<feature type="domain" description="Zn(2)-C6 fungal-type" evidence="3">
    <location>
        <begin position="9"/>
        <end position="37"/>
    </location>
</feature>
<dbReference type="Pfam" id="PF11951">
    <property type="entry name" value="Fungal_trans_2"/>
    <property type="match status" value="1"/>
</dbReference>
<evidence type="ECO:0000313" key="4">
    <source>
        <dbReference type="EMBL" id="KAF2003603.1"/>
    </source>
</evidence>
<organism evidence="4 5">
    <name type="scientific">Amniculicola lignicola CBS 123094</name>
    <dbReference type="NCBI Taxonomy" id="1392246"/>
    <lineage>
        <taxon>Eukaryota</taxon>
        <taxon>Fungi</taxon>
        <taxon>Dikarya</taxon>
        <taxon>Ascomycota</taxon>
        <taxon>Pezizomycotina</taxon>
        <taxon>Dothideomycetes</taxon>
        <taxon>Pleosporomycetidae</taxon>
        <taxon>Pleosporales</taxon>
        <taxon>Amniculicolaceae</taxon>
        <taxon>Amniculicola</taxon>
    </lineage>
</organism>
<sequence length="504" mass="56293">MVNTGRSKGCSACRRRKIKCDENQPICKRCQKSGLECDGPKELLFVEGKIIKPRGTPSEPRESTSPPRPQGTEVDYSRRLLSIFAPLQGNKYETYLIYLRQHIMKGAPIDSALQESQLSDIVTARTSTSNGQVFNQAVLSFATIVFGTWHKQTAIVNEGFTMHGKALQQLNQALSDSQRFGGYEVLLAVCTFGMLEFLIPTGPQNYMKHMLGLEKLFELRGTTSFVSPKELHFLACCRYMNVFASLSLGRPSIFARPEWKEVVTRASAHEAALDRELWDILANCTIPITRGDDLVKRWDNTAEMGVQRDILRRRGLASVNALNDWRTRWMSDERTLISEIPSDSLELQYMRGAHGDITPIPFLKVLKFTNDWTAMLLMACDTTLIRVLQMLSCLPLAMPSDQTGLISLHGESSSMVQSGYFRERSNDEFRTAARVAALEICRCLPSRLSQVVTTSSSEPSPIIDWAVTSAWEALGGNGSIEGRWLGGYMKRKLGDEGAVCLLAT</sequence>
<feature type="region of interest" description="Disordered" evidence="2">
    <location>
        <begin position="49"/>
        <end position="73"/>
    </location>
</feature>